<evidence type="ECO:0000256" key="4">
    <source>
        <dbReference type="ARBA" id="ARBA00022989"/>
    </source>
</evidence>
<dbReference type="AlphaFoldDB" id="A0A3B0TWQ9"/>
<keyword evidence="3 6" id="KW-0812">Transmembrane</keyword>
<reference evidence="7" key="1">
    <citation type="submission" date="2018-06" db="EMBL/GenBank/DDBJ databases">
        <authorList>
            <person name="Zhirakovskaya E."/>
        </authorList>
    </citation>
    <scope>NUCLEOTIDE SEQUENCE</scope>
</reference>
<accession>A0A3B0TWQ9</accession>
<evidence type="ECO:0000313" key="7">
    <source>
        <dbReference type="EMBL" id="VAW16549.1"/>
    </source>
</evidence>
<evidence type="ECO:0000256" key="6">
    <source>
        <dbReference type="SAM" id="Phobius"/>
    </source>
</evidence>
<sequence length="340" mass="38630">VYNMKMKEPGLALVPGTFNNEIPGYSIKFDEKYGEENNLLKNVLIYELRSNMVNNKVITAKTGEIVSEEGSRYLTLILKDGYYAEELVSNRTPLEKRKKAPASKAHFDQYKVNIDVSKIGNFDPDDLKYKTGKEMLSLKQLNYYTDSLQTPYHDFITNRADRLYKSLKVNMLKKDTVNHSELNPNIIENFNDNTKKLVIENAFAYAQGNLDNVKSFKGALKDKQKVFNSYSTEYHKRIAFSIACLVLFFVGAPLGSIIRKGGFGLPMIMAITIFVMYFFISTFGKNMAESNTVSPFVGGWLATFVLVPFGILLMVRATNDKGLFNIDAFVQPMTNFFNKL</sequence>
<protein>
    <submittedName>
        <fullName evidence="7">Lipopolysaccharide export system permease protein LptF</fullName>
    </submittedName>
</protein>
<keyword evidence="4 6" id="KW-1133">Transmembrane helix</keyword>
<dbReference type="GO" id="GO:0015920">
    <property type="term" value="P:lipopolysaccharide transport"/>
    <property type="evidence" value="ECO:0007669"/>
    <property type="project" value="TreeGrafter"/>
</dbReference>
<gene>
    <name evidence="7" type="ORF">MNBD_BACTEROID05-600</name>
</gene>
<evidence type="ECO:0000256" key="1">
    <source>
        <dbReference type="ARBA" id="ARBA00004651"/>
    </source>
</evidence>
<dbReference type="EMBL" id="UOEN01000328">
    <property type="protein sequence ID" value="VAW16549.1"/>
    <property type="molecule type" value="Genomic_DNA"/>
</dbReference>
<name>A0A3B0TWQ9_9ZZZZ</name>
<dbReference type="GO" id="GO:0043190">
    <property type="term" value="C:ATP-binding cassette (ABC) transporter complex"/>
    <property type="evidence" value="ECO:0007669"/>
    <property type="project" value="TreeGrafter"/>
</dbReference>
<feature type="transmembrane region" description="Helical" evidence="6">
    <location>
        <begin position="238"/>
        <end position="258"/>
    </location>
</feature>
<feature type="non-terminal residue" evidence="7">
    <location>
        <position position="340"/>
    </location>
</feature>
<proteinExistence type="predicted"/>
<dbReference type="Pfam" id="PF03739">
    <property type="entry name" value="LptF_LptG"/>
    <property type="match status" value="1"/>
</dbReference>
<keyword evidence="5 6" id="KW-0472">Membrane</keyword>
<dbReference type="PANTHER" id="PTHR33529:SF6">
    <property type="entry name" value="YJGP_YJGQ FAMILY PERMEASE"/>
    <property type="match status" value="1"/>
</dbReference>
<evidence type="ECO:0000256" key="2">
    <source>
        <dbReference type="ARBA" id="ARBA00022475"/>
    </source>
</evidence>
<evidence type="ECO:0000256" key="5">
    <source>
        <dbReference type="ARBA" id="ARBA00023136"/>
    </source>
</evidence>
<organism evidence="7">
    <name type="scientific">hydrothermal vent metagenome</name>
    <dbReference type="NCBI Taxonomy" id="652676"/>
    <lineage>
        <taxon>unclassified sequences</taxon>
        <taxon>metagenomes</taxon>
        <taxon>ecological metagenomes</taxon>
    </lineage>
</organism>
<feature type="non-terminal residue" evidence="7">
    <location>
        <position position="1"/>
    </location>
</feature>
<evidence type="ECO:0000256" key="3">
    <source>
        <dbReference type="ARBA" id="ARBA00022692"/>
    </source>
</evidence>
<dbReference type="InterPro" id="IPR005495">
    <property type="entry name" value="LptG/LptF_permease"/>
</dbReference>
<feature type="transmembrane region" description="Helical" evidence="6">
    <location>
        <begin position="265"/>
        <end position="284"/>
    </location>
</feature>
<keyword evidence="2" id="KW-1003">Cell membrane</keyword>
<feature type="transmembrane region" description="Helical" evidence="6">
    <location>
        <begin position="296"/>
        <end position="315"/>
    </location>
</feature>
<dbReference type="PANTHER" id="PTHR33529">
    <property type="entry name" value="SLR0882 PROTEIN-RELATED"/>
    <property type="match status" value="1"/>
</dbReference>
<comment type="subcellular location">
    <subcellularLocation>
        <location evidence="1">Cell membrane</location>
        <topology evidence="1">Multi-pass membrane protein</topology>
    </subcellularLocation>
</comment>